<organism evidence="2 3">
    <name type="scientific">Thermogemmata fonticola</name>
    <dbReference type="NCBI Taxonomy" id="2755323"/>
    <lineage>
        <taxon>Bacteria</taxon>
        <taxon>Pseudomonadati</taxon>
        <taxon>Planctomycetota</taxon>
        <taxon>Planctomycetia</taxon>
        <taxon>Gemmatales</taxon>
        <taxon>Gemmataceae</taxon>
        <taxon>Thermogemmata</taxon>
    </lineage>
</organism>
<evidence type="ECO:0000313" key="3">
    <source>
        <dbReference type="Proteomes" id="UP000542342"/>
    </source>
</evidence>
<reference evidence="2 3" key="1">
    <citation type="submission" date="2020-07" db="EMBL/GenBank/DDBJ databases">
        <title>Thermogemmata thermophila gen. nov., sp. nov., a novel moderate thermophilic planctomycete from a Kamchatka hot spring.</title>
        <authorList>
            <person name="Elcheninov A.G."/>
            <person name="Podosokorskaya O.A."/>
            <person name="Kovaleva O.L."/>
            <person name="Novikov A."/>
            <person name="Bonch-Osmolovskaya E.A."/>
            <person name="Toshchakov S.V."/>
            <person name="Kublanov I.V."/>
        </authorList>
    </citation>
    <scope>NUCLEOTIDE SEQUENCE [LARGE SCALE GENOMIC DNA]</scope>
    <source>
        <strain evidence="2 3">2918</strain>
    </source>
</reference>
<evidence type="ECO:0000313" key="2">
    <source>
        <dbReference type="EMBL" id="MBA2227924.1"/>
    </source>
</evidence>
<dbReference type="Proteomes" id="UP000542342">
    <property type="component" value="Unassembled WGS sequence"/>
</dbReference>
<dbReference type="RefSeq" id="WP_194539788.1">
    <property type="nucleotide sequence ID" value="NZ_JACEFB010000023.1"/>
</dbReference>
<feature type="region of interest" description="Disordered" evidence="1">
    <location>
        <begin position="1"/>
        <end position="20"/>
    </location>
</feature>
<gene>
    <name evidence="2" type="ORF">H0921_17325</name>
</gene>
<sequence>MDWPFPISTRGPKPTAHHLTRPRLHANPLDAGAIHPRLGLGSTLILGWFPMRREDCLDIFQRLPEQLHGCVNLVLRNQFTVAVDTVARFEPHYLVLRGRETGSTDEGRGFFIPYDEIAYIRIERTVKVGELKRFYGETGYVDKDEQLDGADTATAAPAPNTPAVPGPLLAPGDPAAIARQNLLERLRTRTQLGGSTGKLNRPT</sequence>
<comment type="caution">
    <text evidence="2">The sequence shown here is derived from an EMBL/GenBank/DDBJ whole genome shotgun (WGS) entry which is preliminary data.</text>
</comment>
<evidence type="ECO:0000256" key="1">
    <source>
        <dbReference type="SAM" id="MobiDB-lite"/>
    </source>
</evidence>
<protein>
    <submittedName>
        <fullName evidence="2">Uncharacterized protein</fullName>
    </submittedName>
</protein>
<dbReference type="AlphaFoldDB" id="A0A7V8VH26"/>
<accession>A0A7V8VH26</accession>
<name>A0A7V8VH26_9BACT</name>
<dbReference type="EMBL" id="JACEFB010000023">
    <property type="protein sequence ID" value="MBA2227924.1"/>
    <property type="molecule type" value="Genomic_DNA"/>
</dbReference>
<proteinExistence type="predicted"/>
<keyword evidence="3" id="KW-1185">Reference proteome</keyword>